<comment type="caution">
    <text evidence="2">The sequence shown here is derived from an EMBL/GenBank/DDBJ whole genome shotgun (WGS) entry which is preliminary data.</text>
</comment>
<evidence type="ECO:0000256" key="1">
    <source>
        <dbReference type="SAM" id="SignalP"/>
    </source>
</evidence>
<dbReference type="SUPFAM" id="SSF52266">
    <property type="entry name" value="SGNH hydrolase"/>
    <property type="match status" value="1"/>
</dbReference>
<dbReference type="CDD" id="cd00229">
    <property type="entry name" value="SGNH_hydrolase"/>
    <property type="match status" value="1"/>
</dbReference>
<protein>
    <submittedName>
        <fullName evidence="2">Lysophospholipase L1-like esterase</fullName>
    </submittedName>
</protein>
<dbReference type="Gene3D" id="3.40.50.1110">
    <property type="entry name" value="SGNH hydrolase"/>
    <property type="match status" value="1"/>
</dbReference>
<organism evidence="2 3">
    <name type="scientific">Pararhizobium capsulatum DSM 1112</name>
    <dbReference type="NCBI Taxonomy" id="1121113"/>
    <lineage>
        <taxon>Bacteria</taxon>
        <taxon>Pseudomonadati</taxon>
        <taxon>Pseudomonadota</taxon>
        <taxon>Alphaproteobacteria</taxon>
        <taxon>Hyphomicrobiales</taxon>
        <taxon>Rhizobiaceae</taxon>
        <taxon>Rhizobium/Agrobacterium group</taxon>
        <taxon>Pararhizobium</taxon>
    </lineage>
</organism>
<evidence type="ECO:0000313" key="2">
    <source>
        <dbReference type="EMBL" id="MDQ0322422.1"/>
    </source>
</evidence>
<proteinExistence type="predicted"/>
<dbReference type="RefSeq" id="WP_307234045.1">
    <property type="nucleotide sequence ID" value="NZ_JAUSVF010000002.1"/>
</dbReference>
<accession>A0ABU0BVY4</accession>
<feature type="signal peptide" evidence="1">
    <location>
        <begin position="1"/>
        <end position="24"/>
    </location>
</feature>
<keyword evidence="3" id="KW-1185">Reference proteome</keyword>
<reference evidence="2 3" key="1">
    <citation type="submission" date="2023-07" db="EMBL/GenBank/DDBJ databases">
        <title>Genomic Encyclopedia of Type Strains, Phase IV (KMG-IV): sequencing the most valuable type-strain genomes for metagenomic binning, comparative biology and taxonomic classification.</title>
        <authorList>
            <person name="Goeker M."/>
        </authorList>
    </citation>
    <scope>NUCLEOTIDE SEQUENCE [LARGE SCALE GENOMIC DNA]</scope>
    <source>
        <strain evidence="2 3">DSM 1112</strain>
    </source>
</reference>
<dbReference type="EMBL" id="JAUSVF010000002">
    <property type="protein sequence ID" value="MDQ0322422.1"/>
    <property type="molecule type" value="Genomic_DNA"/>
</dbReference>
<feature type="chain" id="PRO_5045919696" evidence="1">
    <location>
        <begin position="25"/>
        <end position="234"/>
    </location>
</feature>
<gene>
    <name evidence="2" type="ORF">QO002_004628</name>
</gene>
<evidence type="ECO:0000313" key="3">
    <source>
        <dbReference type="Proteomes" id="UP001230207"/>
    </source>
</evidence>
<dbReference type="InterPro" id="IPR036514">
    <property type="entry name" value="SGNH_hydro_sf"/>
</dbReference>
<sequence length="234" mass="25437">MYSYFIRLLIGLTTLLAISGTLSAQEVCDWPPAPAAKAKLAAQPPPMPTSFPVVGGAGAKPELIFLGDSLTKGAGATNQSLAFPAITLGSLDGERRAYRVLALGGHKSTIITNLFLKERIPKKSVVIAWVGRNNFDDFDGVTRDISRISAFLGDRNYLFLAILRAGNKKEAAGTPRGEQLTHVNEWLKKIYPDNFIDVNEEIKCDDRADPVHLNDKGYAKVAAKVARVLMAKGW</sequence>
<keyword evidence="1" id="KW-0732">Signal</keyword>
<dbReference type="Proteomes" id="UP001230207">
    <property type="component" value="Unassembled WGS sequence"/>
</dbReference>
<name>A0ABU0BVY4_9HYPH</name>